<evidence type="ECO:0000313" key="5">
    <source>
        <dbReference type="Proteomes" id="UP000184368"/>
    </source>
</evidence>
<feature type="transmembrane region" description="Helical" evidence="1">
    <location>
        <begin position="86"/>
        <end position="106"/>
    </location>
</feature>
<evidence type="ECO:0000256" key="2">
    <source>
        <dbReference type="SAM" id="SignalP"/>
    </source>
</evidence>
<proteinExistence type="predicted"/>
<dbReference type="Proteomes" id="UP000184368">
    <property type="component" value="Unassembled WGS sequence"/>
</dbReference>
<dbReference type="STRING" id="1302690.BUE76_23260"/>
<feature type="transmembrane region" description="Helical" evidence="1">
    <location>
        <begin position="252"/>
        <end position="274"/>
    </location>
</feature>
<dbReference type="AlphaFoldDB" id="A0A1M4SD57"/>
<feature type="signal peptide" evidence="2">
    <location>
        <begin position="1"/>
        <end position="23"/>
    </location>
</feature>
<sequence length="394" mass="42904">MKGLVQTTLAVVMGMFLPLASGAQVLEQDMKGMQGVLDQLYTEMLPLCSQLMGVGRGIAGFAATWYIAVRVWGHIARAEPIDFYPLFRPFVIGFAVIIFPSVLDLINGVMKPTVSATHTMVEASDKSIVLLLKQREAAVKKSNLWQMYVGETGAGDRERWYKYTHPEDADGSGEGWMESIGNDIRFSMAKASYNFRNSIKEWMSEVLHLIYLAAGLCINTLRTFYLVVLAILGPLVFGISVFDGFGHTLTVWLARYINVFLWLPVSNVFGSIIGKVQEKMIQIDLQQIGASGDTFFSSTDTAYLIFLIIGIVGYFTVPSVANYIVHAGGSNALLYKVSNLFSSSASSTMRSMMQGGSSMVKDVYGSGAGMVSSGMASAAGSGQYFKDKIEGGKS</sequence>
<feature type="domain" description="Conjugative transposon TraJ C-terminal" evidence="3">
    <location>
        <begin position="29"/>
        <end position="390"/>
    </location>
</feature>
<dbReference type="NCBIfam" id="TIGR03782">
    <property type="entry name" value="Bac_Flav_CT_J"/>
    <property type="match status" value="1"/>
</dbReference>
<evidence type="ECO:0000256" key="1">
    <source>
        <dbReference type="SAM" id="Phobius"/>
    </source>
</evidence>
<evidence type="ECO:0000313" key="4">
    <source>
        <dbReference type="EMBL" id="SHE30092.1"/>
    </source>
</evidence>
<accession>A0A1M4SD57</accession>
<keyword evidence="1" id="KW-1133">Transmembrane helix</keyword>
<keyword evidence="1" id="KW-0472">Membrane</keyword>
<feature type="transmembrane region" description="Helical" evidence="1">
    <location>
        <begin position="295"/>
        <end position="317"/>
    </location>
</feature>
<gene>
    <name evidence="4" type="ORF">SAMN05444008_10180</name>
</gene>
<reference evidence="4 5" key="1">
    <citation type="submission" date="2016-11" db="EMBL/GenBank/DDBJ databases">
        <authorList>
            <person name="Jaros S."/>
            <person name="Januszkiewicz K."/>
            <person name="Wedrychowicz H."/>
        </authorList>
    </citation>
    <scope>NUCLEOTIDE SEQUENCE [LARGE SCALE GENOMIC DNA]</scope>
    <source>
        <strain evidence="4 5">DSM 26897</strain>
    </source>
</reference>
<protein>
    <submittedName>
        <fullName evidence="4">Bacteroides conjugative transposon TraJ protein</fullName>
    </submittedName>
</protein>
<dbReference type="InterPro" id="IPR012424">
    <property type="entry name" value="Conjugative_transposon_TraJ_C"/>
</dbReference>
<keyword evidence="5" id="KW-1185">Reference proteome</keyword>
<keyword evidence="2" id="KW-0732">Signal</keyword>
<evidence type="ECO:0000259" key="3">
    <source>
        <dbReference type="Pfam" id="PF07863"/>
    </source>
</evidence>
<dbReference type="RefSeq" id="WP_073038936.1">
    <property type="nucleotide sequence ID" value="NZ_FQUO01000001.1"/>
</dbReference>
<organism evidence="4 5">
    <name type="scientific">Cnuella takakiae</name>
    <dbReference type="NCBI Taxonomy" id="1302690"/>
    <lineage>
        <taxon>Bacteria</taxon>
        <taxon>Pseudomonadati</taxon>
        <taxon>Bacteroidota</taxon>
        <taxon>Chitinophagia</taxon>
        <taxon>Chitinophagales</taxon>
        <taxon>Chitinophagaceae</taxon>
        <taxon>Cnuella</taxon>
    </lineage>
</organism>
<keyword evidence="1" id="KW-0812">Transmembrane</keyword>
<dbReference type="InterPro" id="IPR022393">
    <property type="entry name" value="Conjugative_transposon_TraJ"/>
</dbReference>
<dbReference type="Pfam" id="PF07863">
    <property type="entry name" value="CtnDOT_TraJ"/>
    <property type="match status" value="1"/>
</dbReference>
<name>A0A1M4SD57_9BACT</name>
<dbReference type="EMBL" id="FQUO01000001">
    <property type="protein sequence ID" value="SHE30092.1"/>
    <property type="molecule type" value="Genomic_DNA"/>
</dbReference>
<feature type="chain" id="PRO_5012815742" evidence="2">
    <location>
        <begin position="24"/>
        <end position="394"/>
    </location>
</feature>
<dbReference type="OrthoDB" id="1147144at2"/>